<keyword evidence="11" id="KW-1185">Reference proteome</keyword>
<feature type="domain" description="Nitrite/Sulfite reductase ferredoxin-like" evidence="9">
    <location>
        <begin position="362"/>
        <end position="428"/>
    </location>
</feature>
<dbReference type="InterPro" id="IPR036136">
    <property type="entry name" value="Nit/Sulf_reduc_fer-like_dom_sf"/>
</dbReference>
<evidence type="ECO:0000256" key="5">
    <source>
        <dbReference type="ARBA" id="ARBA00023004"/>
    </source>
</evidence>
<keyword evidence="1" id="KW-0004">4Fe-4S</keyword>
<protein>
    <submittedName>
        <fullName evidence="10">Nitrite/sulfite reductase</fullName>
    </submittedName>
</protein>
<feature type="region of interest" description="Disordered" evidence="7">
    <location>
        <begin position="52"/>
        <end position="82"/>
    </location>
</feature>
<accession>A0A7M2WVL7</accession>
<evidence type="ECO:0000313" key="10">
    <source>
        <dbReference type="EMBL" id="QOV89506.1"/>
    </source>
</evidence>
<sequence length="764" mass="84836">MSNSWKDVLAGKIPEDWGREIDNFEAQMTLRKAAKIEEKVFAETRLRRGTYGQRYDNGKRHDGITTQPLNFPTPSTKGPDTMWDAPGMTRIKIPFGGLNPEQMRVLADLAEEYSDNICHVTTRQDIQLHFTHIEDAPALFRRLAAVGITTKEACGNSVRNVTACPLAGVCHTEAFDVTPYAKALAFYLLGHPDTQDFGRKFKIAFSGCKHEACALVSIHDLGGIGVIKEIDGKQVRGFELYVGGGLGAVPHQAKLIEEFISAEDLMPYSRAVGRVFARLGEKKNRNKARVKFLVQKLGIEAFKKLVHDEIAVMPEDPTWRKHFDEIPQWDERPKDEQPPLVGISVNGKKSDDYTTWAATNIYKQRQAGFSVVTVHLPLGDMSADQTRLLADITHRYASDHARLTVEQNIVLRWVPDAKIPALYEELKAIGLGLPGAGTIVDVTSCPGTDTCKLGIASSRGLAGELRKRLAEKAINMDAAIKNLRIKVSGCFNSCGQHHVADLGFYGNSRNVGGYTVPHFQVMIGGRWRDNGGSYALAIGSIPSRRIPDVVDRMTGRFIAERQSTESFQDFCQRIGKKELKTMLDDMTKVPPHQVSPEYYSDWGDPREFTIGDLGVGECAGEVVSLTEFGFTDAESKAFEAQLLLDEKQFQKAEALAYEAILTAAKTLVQLQYLDVPNNPDAIVNEFRTRFVEPKIFWDTYHHGQFANYLFNRHSEGPDLRYNADTVHKLVEEANLFIDAAHKAHAKYQAGLATAVNVAAAPATV</sequence>
<dbReference type="InterPro" id="IPR051329">
    <property type="entry name" value="NIR_SIR_4Fe-4S"/>
</dbReference>
<dbReference type="GO" id="GO:0020037">
    <property type="term" value="F:heme binding"/>
    <property type="evidence" value="ECO:0007669"/>
    <property type="project" value="InterPro"/>
</dbReference>
<name>A0A7M2WVL7_9BACT</name>
<dbReference type="GO" id="GO:0016491">
    <property type="term" value="F:oxidoreductase activity"/>
    <property type="evidence" value="ECO:0007669"/>
    <property type="project" value="UniProtKB-KW"/>
</dbReference>
<dbReference type="SUPFAM" id="SSF55124">
    <property type="entry name" value="Nitrite/Sulfite reductase N-terminal domain-like"/>
    <property type="match status" value="2"/>
</dbReference>
<dbReference type="RefSeq" id="WP_206292550.1">
    <property type="nucleotide sequence ID" value="NZ_CP063458.1"/>
</dbReference>
<dbReference type="GO" id="GO:0046872">
    <property type="term" value="F:metal ion binding"/>
    <property type="evidence" value="ECO:0007669"/>
    <property type="project" value="UniProtKB-KW"/>
</dbReference>
<evidence type="ECO:0000256" key="4">
    <source>
        <dbReference type="ARBA" id="ARBA00023002"/>
    </source>
</evidence>
<dbReference type="PANTHER" id="PTHR32439:SF9">
    <property type="entry name" value="BLR3264 PROTEIN"/>
    <property type="match status" value="1"/>
</dbReference>
<proteinExistence type="predicted"/>
<dbReference type="Pfam" id="PF01077">
    <property type="entry name" value="NIR_SIR"/>
    <property type="match status" value="2"/>
</dbReference>
<dbReference type="InterPro" id="IPR045854">
    <property type="entry name" value="NO2/SO3_Rdtase_4Fe4S_sf"/>
</dbReference>
<dbReference type="InterPro" id="IPR006067">
    <property type="entry name" value="NO2/SO3_Rdtase_4Fe4S_dom"/>
</dbReference>
<keyword evidence="4" id="KW-0560">Oxidoreductase</keyword>
<dbReference type="Proteomes" id="UP000593765">
    <property type="component" value="Chromosome"/>
</dbReference>
<keyword evidence="3" id="KW-0479">Metal-binding</keyword>
<feature type="compositionally biased region" description="Polar residues" evidence="7">
    <location>
        <begin position="64"/>
        <end position="78"/>
    </location>
</feature>
<evidence type="ECO:0000313" key="11">
    <source>
        <dbReference type="Proteomes" id="UP000593765"/>
    </source>
</evidence>
<dbReference type="Gene3D" id="3.30.413.10">
    <property type="entry name" value="Sulfite Reductase Hemoprotein, domain 1"/>
    <property type="match status" value="2"/>
</dbReference>
<dbReference type="KEGG" id="hbs:IPV69_25485"/>
<dbReference type="GO" id="GO:0051539">
    <property type="term" value="F:4 iron, 4 sulfur cluster binding"/>
    <property type="evidence" value="ECO:0007669"/>
    <property type="project" value="UniProtKB-KW"/>
</dbReference>
<keyword evidence="5" id="KW-0408">Iron</keyword>
<dbReference type="Gene3D" id="3.90.480.10">
    <property type="entry name" value="Sulfite Reductase Hemoprotein,Domain 2"/>
    <property type="match status" value="1"/>
</dbReference>
<organism evidence="10 11">
    <name type="scientific">Humisphaera borealis</name>
    <dbReference type="NCBI Taxonomy" id="2807512"/>
    <lineage>
        <taxon>Bacteria</taxon>
        <taxon>Pseudomonadati</taxon>
        <taxon>Planctomycetota</taxon>
        <taxon>Phycisphaerae</taxon>
        <taxon>Tepidisphaerales</taxon>
        <taxon>Tepidisphaeraceae</taxon>
        <taxon>Humisphaera</taxon>
    </lineage>
</organism>
<dbReference type="InterPro" id="IPR005117">
    <property type="entry name" value="NiRdtase/SiRdtase_haem-b_fer"/>
</dbReference>
<evidence type="ECO:0000256" key="1">
    <source>
        <dbReference type="ARBA" id="ARBA00022485"/>
    </source>
</evidence>
<evidence type="ECO:0000256" key="6">
    <source>
        <dbReference type="ARBA" id="ARBA00023014"/>
    </source>
</evidence>
<evidence type="ECO:0000256" key="2">
    <source>
        <dbReference type="ARBA" id="ARBA00022617"/>
    </source>
</evidence>
<evidence type="ECO:0000256" key="7">
    <source>
        <dbReference type="SAM" id="MobiDB-lite"/>
    </source>
</evidence>
<reference evidence="10 11" key="1">
    <citation type="submission" date="2020-10" db="EMBL/GenBank/DDBJ databases">
        <title>Wide distribution of Phycisphaera-like planctomycetes from WD2101 soil group in peatlands and genome analysis of the first cultivated representative.</title>
        <authorList>
            <person name="Dedysh S.N."/>
            <person name="Beletsky A.V."/>
            <person name="Ivanova A."/>
            <person name="Kulichevskaya I.S."/>
            <person name="Suzina N.E."/>
            <person name="Philippov D.A."/>
            <person name="Rakitin A.L."/>
            <person name="Mardanov A.V."/>
            <person name="Ravin N.V."/>
        </authorList>
    </citation>
    <scope>NUCLEOTIDE SEQUENCE [LARGE SCALE GENOMIC DNA]</scope>
    <source>
        <strain evidence="10 11">M1803</strain>
    </source>
</reference>
<dbReference type="InterPro" id="IPR006066">
    <property type="entry name" value="NO2/SO3_Rdtase_FeS/sirohaem_BS"/>
</dbReference>
<keyword evidence="2" id="KW-0349">Heme</keyword>
<feature type="domain" description="Nitrite/sulphite reductase 4Fe-4S" evidence="8">
    <location>
        <begin position="154"/>
        <end position="309"/>
    </location>
</feature>
<dbReference type="EMBL" id="CP063458">
    <property type="protein sequence ID" value="QOV89506.1"/>
    <property type="molecule type" value="Genomic_DNA"/>
</dbReference>
<feature type="domain" description="Nitrite/Sulfite reductase ferredoxin-like" evidence="9">
    <location>
        <begin position="88"/>
        <end position="146"/>
    </location>
</feature>
<dbReference type="PRINTS" id="PR00397">
    <property type="entry name" value="SIROHAEM"/>
</dbReference>
<dbReference type="Pfam" id="PF03460">
    <property type="entry name" value="NIR_SIR_ferr"/>
    <property type="match status" value="2"/>
</dbReference>
<dbReference type="PANTHER" id="PTHR32439">
    <property type="entry name" value="FERREDOXIN--NITRITE REDUCTASE, CHLOROPLASTIC"/>
    <property type="match status" value="1"/>
</dbReference>
<dbReference type="SUPFAM" id="SSF56014">
    <property type="entry name" value="Nitrite and sulphite reductase 4Fe-4S domain-like"/>
    <property type="match status" value="2"/>
</dbReference>
<evidence type="ECO:0000259" key="9">
    <source>
        <dbReference type="Pfam" id="PF03460"/>
    </source>
</evidence>
<dbReference type="AlphaFoldDB" id="A0A7M2WVL7"/>
<dbReference type="PROSITE" id="PS00365">
    <property type="entry name" value="NIR_SIR"/>
    <property type="match status" value="1"/>
</dbReference>
<evidence type="ECO:0000256" key="3">
    <source>
        <dbReference type="ARBA" id="ARBA00022723"/>
    </source>
</evidence>
<gene>
    <name evidence="10" type="ORF">IPV69_25485</name>
</gene>
<feature type="domain" description="Nitrite/sulphite reductase 4Fe-4S" evidence="8">
    <location>
        <begin position="438"/>
        <end position="583"/>
    </location>
</feature>
<keyword evidence="6" id="KW-0411">Iron-sulfur</keyword>
<evidence type="ECO:0000259" key="8">
    <source>
        <dbReference type="Pfam" id="PF01077"/>
    </source>
</evidence>